<dbReference type="VEuPathDB" id="FungiDB:ACJ73_10183"/>
<keyword evidence="2" id="KW-1185">Reference proteome</keyword>
<gene>
    <name evidence="1" type="ORF">ACJ73_10183</name>
</gene>
<dbReference type="AlphaFoldDB" id="A0A1J9P1B3"/>
<evidence type="ECO:0000313" key="2">
    <source>
        <dbReference type="Proteomes" id="UP000242791"/>
    </source>
</evidence>
<accession>A0A1J9P1B3</accession>
<protein>
    <submittedName>
        <fullName evidence="1">Uncharacterized protein</fullName>
    </submittedName>
</protein>
<proteinExistence type="predicted"/>
<dbReference type="Proteomes" id="UP000242791">
    <property type="component" value="Unassembled WGS sequence"/>
</dbReference>
<comment type="caution">
    <text evidence="1">The sequence shown here is derived from an EMBL/GenBank/DDBJ whole genome shotgun (WGS) entry which is preliminary data.</text>
</comment>
<evidence type="ECO:0000313" key="1">
    <source>
        <dbReference type="EMBL" id="OJD09618.1"/>
    </source>
</evidence>
<dbReference type="EMBL" id="LGTZ01003498">
    <property type="protein sequence ID" value="OJD09618.1"/>
    <property type="molecule type" value="Genomic_DNA"/>
</dbReference>
<reference evidence="1 2" key="1">
    <citation type="submission" date="2015-08" db="EMBL/GenBank/DDBJ databases">
        <title>Emmonsia species relationships and genome sequence.</title>
        <authorList>
            <person name="Cuomo C.A."/>
            <person name="Schwartz I.S."/>
            <person name="Kenyon C."/>
            <person name="De Hoog G.S."/>
            <person name="Govender N.P."/>
            <person name="Botha A."/>
            <person name="Moreno L."/>
            <person name="De Vries M."/>
            <person name="Munoz J.F."/>
            <person name="Stielow J.B."/>
        </authorList>
    </citation>
    <scope>NUCLEOTIDE SEQUENCE [LARGE SCALE GENOMIC DNA]</scope>
    <source>
        <strain evidence="1 2">EI222</strain>
    </source>
</reference>
<sequence>MFKEQYGEPAVLDVKKILAADDQSSSNIERNEKANVEPKRHTLAKKFTLVSAKPGTHMNYFTWFTSNLLVGFIPEIQLEWYLDQAMFVLAYRQLEQQTEKVMNYIKHRPTNRALGQLVKGCQMAMHSAVLL</sequence>
<dbReference type="OrthoDB" id="5327538at2759"/>
<name>A0A1J9P1B3_9EURO</name>
<organism evidence="1 2">
    <name type="scientific">Blastomyces percursus</name>
    <dbReference type="NCBI Taxonomy" id="1658174"/>
    <lineage>
        <taxon>Eukaryota</taxon>
        <taxon>Fungi</taxon>
        <taxon>Dikarya</taxon>
        <taxon>Ascomycota</taxon>
        <taxon>Pezizomycotina</taxon>
        <taxon>Eurotiomycetes</taxon>
        <taxon>Eurotiomycetidae</taxon>
        <taxon>Onygenales</taxon>
        <taxon>Ajellomycetaceae</taxon>
        <taxon>Blastomyces</taxon>
    </lineage>
</organism>